<organism evidence="1 2">
    <name type="scientific">Acetobacteroides hydrogenigenes</name>
    <dbReference type="NCBI Taxonomy" id="979970"/>
    <lineage>
        <taxon>Bacteria</taxon>
        <taxon>Pseudomonadati</taxon>
        <taxon>Bacteroidota</taxon>
        <taxon>Bacteroidia</taxon>
        <taxon>Bacteroidales</taxon>
        <taxon>Rikenellaceae</taxon>
        <taxon>Acetobacteroides</taxon>
    </lineage>
</organism>
<dbReference type="OrthoDB" id="9987749at2"/>
<keyword evidence="2" id="KW-1185">Reference proteome</keyword>
<gene>
    <name evidence="1" type="ORF">CLV25_12015</name>
</gene>
<reference evidence="1 2" key="1">
    <citation type="submission" date="2019-03" db="EMBL/GenBank/DDBJ databases">
        <title>Genomic Encyclopedia of Archaeal and Bacterial Type Strains, Phase II (KMG-II): from individual species to whole genera.</title>
        <authorList>
            <person name="Goeker M."/>
        </authorList>
    </citation>
    <scope>NUCLEOTIDE SEQUENCE [LARGE SCALE GENOMIC DNA]</scope>
    <source>
        <strain evidence="1 2">RL-C</strain>
    </source>
</reference>
<evidence type="ECO:0000313" key="2">
    <source>
        <dbReference type="Proteomes" id="UP000294830"/>
    </source>
</evidence>
<dbReference type="Proteomes" id="UP000294830">
    <property type="component" value="Unassembled WGS sequence"/>
</dbReference>
<proteinExistence type="predicted"/>
<evidence type="ECO:0000313" key="1">
    <source>
        <dbReference type="EMBL" id="TCN62104.1"/>
    </source>
</evidence>
<protein>
    <submittedName>
        <fullName evidence="1">Uncharacterized protein</fullName>
    </submittedName>
</protein>
<dbReference type="AlphaFoldDB" id="A0A4R2E8L7"/>
<comment type="caution">
    <text evidence="1">The sequence shown here is derived from an EMBL/GenBank/DDBJ whole genome shotgun (WGS) entry which is preliminary data.</text>
</comment>
<sequence length="67" mass="7777">MFRIMGGEKMHTLDVDFGSDLRMTFNLTDWEMNRLNELQNQGLALQQALGQVKNELRSLGLERHEAQ</sequence>
<dbReference type="EMBL" id="SLWB01000020">
    <property type="protein sequence ID" value="TCN62104.1"/>
    <property type="molecule type" value="Genomic_DNA"/>
</dbReference>
<name>A0A4R2E8L7_9BACT</name>
<accession>A0A4R2E8L7</accession>
<dbReference type="RefSeq" id="WP_131840479.1">
    <property type="nucleotide sequence ID" value="NZ_SLWB01000020.1"/>
</dbReference>